<evidence type="ECO:0000259" key="8">
    <source>
        <dbReference type="Pfam" id="PF07980"/>
    </source>
</evidence>
<dbReference type="Pfam" id="PF07980">
    <property type="entry name" value="SusD_RagB"/>
    <property type="match status" value="1"/>
</dbReference>
<dbReference type="Proteomes" id="UP000272117">
    <property type="component" value="Unassembled WGS sequence"/>
</dbReference>
<keyword evidence="10" id="KW-1185">Reference proteome</keyword>
<comment type="caution">
    <text evidence="9">The sequence shown here is derived from an EMBL/GenBank/DDBJ whole genome shotgun (WGS) entry which is preliminary data.</text>
</comment>
<dbReference type="InterPro" id="IPR011990">
    <property type="entry name" value="TPR-like_helical_dom_sf"/>
</dbReference>
<evidence type="ECO:0000256" key="7">
    <source>
        <dbReference type="SAM" id="SignalP"/>
    </source>
</evidence>
<evidence type="ECO:0000313" key="9">
    <source>
        <dbReference type="EMBL" id="RNI25896.1"/>
    </source>
</evidence>
<keyword evidence="5" id="KW-0998">Cell outer membrane</keyword>
<evidence type="ECO:0000256" key="2">
    <source>
        <dbReference type="ARBA" id="ARBA00006275"/>
    </source>
</evidence>
<name>A0A3M9MK77_9BACT</name>
<dbReference type="SUPFAM" id="SSF48452">
    <property type="entry name" value="TPR-like"/>
    <property type="match status" value="1"/>
</dbReference>
<dbReference type="Gene3D" id="1.25.40.390">
    <property type="match status" value="1"/>
</dbReference>
<dbReference type="InterPro" id="IPR012944">
    <property type="entry name" value="SusD_RagB_dom"/>
</dbReference>
<reference evidence="9 10" key="1">
    <citation type="submission" date="2018-11" db="EMBL/GenBank/DDBJ databases">
        <title>Rufibacter latericius sp. nov., isolated from water in Baiyang Lake.</title>
        <authorList>
            <person name="Yang Y."/>
        </authorList>
    </citation>
    <scope>NUCLEOTIDE SEQUENCE [LARGE SCALE GENOMIC DNA]</scope>
    <source>
        <strain evidence="9 10">R-22-1c-1</strain>
    </source>
</reference>
<feature type="region of interest" description="Disordered" evidence="6">
    <location>
        <begin position="311"/>
        <end position="338"/>
    </location>
</feature>
<evidence type="ECO:0000256" key="3">
    <source>
        <dbReference type="ARBA" id="ARBA00022729"/>
    </source>
</evidence>
<comment type="similarity">
    <text evidence="2">Belongs to the SusD family.</text>
</comment>
<feature type="domain" description="RagB/SusD" evidence="8">
    <location>
        <begin position="336"/>
        <end position="426"/>
    </location>
</feature>
<keyword evidence="4" id="KW-0472">Membrane</keyword>
<feature type="signal peptide" evidence="7">
    <location>
        <begin position="1"/>
        <end position="22"/>
    </location>
</feature>
<sequence>MKLRKLSIYTACALLLSGTACSYFEVEDSQDPNRAAIESIANPSRSQIGQLVVGVVAQMRNSYGSNAPYNRVTGVLGREIYVLATNESKWYNDLLGARPLDDISFYSVGAYNQISLARRAAQNLQEASQRSTFLSEEEKKGVSGFANTVQAWSMLHLLNLMGENGIRIEYGDPNDPRNPGPGPFVNYDAALTEIRRLLDVAGTELAGAGDELAFALPGGFAGFDDPESLREFNRALTARVAVYQEDWTGALAALDESFLNLSAATPADLMVGPKHTFGAAPDVFNFYFQNPNANSPTLAFVHPSFLANAEPGDRRVAEKTEPRTSPRTLGDLTGTHDPTLYTTNTTPISIIRNEELLLIYAEAKIQLGQYEDAISALNTIRTVAGGLTPYAGSRTDKEALISEMLKQRQYSLWYEGHRWIDMRRYNRLNQLPLDRTGDQVWDRLRVPFNETAWGGTL</sequence>
<evidence type="ECO:0000256" key="5">
    <source>
        <dbReference type="ARBA" id="ARBA00023237"/>
    </source>
</evidence>
<proteinExistence type="inferred from homology"/>
<evidence type="ECO:0000313" key="10">
    <source>
        <dbReference type="Proteomes" id="UP000272117"/>
    </source>
</evidence>
<accession>A0A3M9MK77</accession>
<dbReference type="AlphaFoldDB" id="A0A3M9MK77"/>
<dbReference type="EMBL" id="RJJD01000008">
    <property type="protein sequence ID" value="RNI25896.1"/>
    <property type="molecule type" value="Genomic_DNA"/>
</dbReference>
<dbReference type="CDD" id="cd08977">
    <property type="entry name" value="SusD"/>
    <property type="match status" value="1"/>
</dbReference>
<evidence type="ECO:0000256" key="6">
    <source>
        <dbReference type="SAM" id="MobiDB-lite"/>
    </source>
</evidence>
<keyword evidence="3 7" id="KW-0732">Signal</keyword>
<dbReference type="RefSeq" id="WP_123127517.1">
    <property type="nucleotide sequence ID" value="NZ_RJJD01000008.1"/>
</dbReference>
<feature type="compositionally biased region" description="Basic and acidic residues" evidence="6">
    <location>
        <begin position="311"/>
        <end position="324"/>
    </location>
</feature>
<dbReference type="PROSITE" id="PS51257">
    <property type="entry name" value="PROKAR_LIPOPROTEIN"/>
    <property type="match status" value="1"/>
</dbReference>
<dbReference type="OrthoDB" id="9794888at2"/>
<evidence type="ECO:0000256" key="1">
    <source>
        <dbReference type="ARBA" id="ARBA00004442"/>
    </source>
</evidence>
<feature type="chain" id="PRO_5017923974" evidence="7">
    <location>
        <begin position="23"/>
        <end position="457"/>
    </location>
</feature>
<protein>
    <submittedName>
        <fullName evidence="9">RagB/SusD family nutrient uptake outer membrane protein</fullName>
    </submittedName>
</protein>
<dbReference type="GO" id="GO:0009279">
    <property type="term" value="C:cell outer membrane"/>
    <property type="evidence" value="ECO:0007669"/>
    <property type="project" value="UniProtKB-SubCell"/>
</dbReference>
<organism evidence="9 10">
    <name type="scientific">Rufibacter latericius</name>
    <dbReference type="NCBI Taxonomy" id="2487040"/>
    <lineage>
        <taxon>Bacteria</taxon>
        <taxon>Pseudomonadati</taxon>
        <taxon>Bacteroidota</taxon>
        <taxon>Cytophagia</taxon>
        <taxon>Cytophagales</taxon>
        <taxon>Hymenobacteraceae</taxon>
        <taxon>Rufibacter</taxon>
    </lineage>
</organism>
<comment type="subcellular location">
    <subcellularLocation>
        <location evidence="1">Cell outer membrane</location>
    </subcellularLocation>
</comment>
<evidence type="ECO:0000256" key="4">
    <source>
        <dbReference type="ARBA" id="ARBA00023136"/>
    </source>
</evidence>
<gene>
    <name evidence="9" type="ORF">EFB08_13720</name>
</gene>